<reference evidence="2" key="1">
    <citation type="submission" date="2017-04" db="EMBL/GenBank/DDBJ databases">
        <title>Function of individual gut microbiota members based on whole genome sequencing of pure cultures obtained from chicken caecum.</title>
        <authorList>
            <person name="Medvecky M."/>
            <person name="Cejkova D."/>
            <person name="Polansky O."/>
            <person name="Karasova D."/>
            <person name="Kubasova T."/>
            <person name="Cizek A."/>
            <person name="Rychlik I."/>
        </authorList>
    </citation>
    <scope>NUCLEOTIDE SEQUENCE [LARGE SCALE GENOMIC DNA]</scope>
    <source>
        <strain evidence="2">An180</strain>
    </source>
</reference>
<comment type="caution">
    <text evidence="1">The sequence shown here is derived from an EMBL/GenBank/DDBJ whole genome shotgun (WGS) entry which is preliminary data.</text>
</comment>
<dbReference type="RefSeq" id="WP_087370160.1">
    <property type="nucleotide sequence ID" value="NZ_NFKK01000002.1"/>
</dbReference>
<dbReference type="SUPFAM" id="SSF46689">
    <property type="entry name" value="Homeodomain-like"/>
    <property type="match status" value="1"/>
</dbReference>
<dbReference type="Proteomes" id="UP000195897">
    <property type="component" value="Unassembled WGS sequence"/>
</dbReference>
<evidence type="ECO:0000313" key="2">
    <source>
        <dbReference type="Proteomes" id="UP000195897"/>
    </source>
</evidence>
<organism evidence="1 2">
    <name type="scientific">Butyricicoccus pullicaecorum</name>
    <dbReference type="NCBI Taxonomy" id="501571"/>
    <lineage>
        <taxon>Bacteria</taxon>
        <taxon>Bacillati</taxon>
        <taxon>Bacillota</taxon>
        <taxon>Clostridia</taxon>
        <taxon>Eubacteriales</taxon>
        <taxon>Butyricicoccaceae</taxon>
        <taxon>Butyricicoccus</taxon>
    </lineage>
</organism>
<sequence>MGSKYDPEIKERVLALYASGVTALKSAKQVGVPYSTALDWIHTAEEGDEDFVAARREAKRRAINKAWQSVQVGINAINRQVKAANRSRAEIDKVITKVLKRGDLEEADRELLMHIIKDYADVGIRDLTSATKAMFEMQDALESRLTGADSGQMVMIEFGDAEDYAE</sequence>
<name>A0A1Y4LIK6_9FIRM</name>
<dbReference type="EMBL" id="NFKK01000002">
    <property type="protein sequence ID" value="OUP53962.1"/>
    <property type="molecule type" value="Genomic_DNA"/>
</dbReference>
<gene>
    <name evidence="1" type="ORF">B5F17_01765</name>
</gene>
<protein>
    <submittedName>
        <fullName evidence="1">Uncharacterized protein</fullName>
    </submittedName>
</protein>
<accession>A0A1Y4LIK6</accession>
<dbReference type="InterPro" id="IPR009057">
    <property type="entry name" value="Homeodomain-like_sf"/>
</dbReference>
<proteinExistence type="predicted"/>
<dbReference type="Gene3D" id="1.10.10.60">
    <property type="entry name" value="Homeodomain-like"/>
    <property type="match status" value="1"/>
</dbReference>
<evidence type="ECO:0000313" key="1">
    <source>
        <dbReference type="EMBL" id="OUP53962.1"/>
    </source>
</evidence>
<dbReference type="AlphaFoldDB" id="A0A1Y4LIK6"/>